<keyword evidence="6" id="KW-0732">Signal</keyword>
<accession>I3U7Y5</accession>
<evidence type="ECO:0000256" key="1">
    <source>
        <dbReference type="ARBA" id="ARBA00001924"/>
    </source>
</evidence>
<evidence type="ECO:0000256" key="3">
    <source>
        <dbReference type="ARBA" id="ARBA00022723"/>
    </source>
</evidence>
<dbReference type="InterPro" id="IPR005066">
    <property type="entry name" value="MoCF_OxRdtse_dimer"/>
</dbReference>
<protein>
    <recommendedName>
        <fullName evidence="11">Sulfite oxidase</fullName>
    </recommendedName>
</protein>
<dbReference type="Gene3D" id="3.90.420.10">
    <property type="entry name" value="Oxidoreductase, molybdopterin-binding domain"/>
    <property type="match status" value="1"/>
</dbReference>
<evidence type="ECO:0000259" key="8">
    <source>
        <dbReference type="Pfam" id="PF03404"/>
    </source>
</evidence>
<dbReference type="RefSeq" id="WP_014749214.1">
    <property type="nucleotide sequence ID" value="NC_017964.1"/>
</dbReference>
<feature type="domain" description="Oxidoreductase molybdopterin-binding" evidence="7">
    <location>
        <begin position="129"/>
        <end position="292"/>
    </location>
</feature>
<dbReference type="AlphaFoldDB" id="I3U7Y5"/>
<dbReference type="KEGG" id="aka:TKWG_02445"/>
<dbReference type="STRING" id="1036672.TKWG_02445"/>
<dbReference type="InterPro" id="IPR036374">
    <property type="entry name" value="OxRdtase_Mopterin-bd_sf"/>
</dbReference>
<comment type="cofactor">
    <cofactor evidence="1">
        <name>Mo-molybdopterin</name>
        <dbReference type="ChEBI" id="CHEBI:71302"/>
    </cofactor>
</comment>
<keyword evidence="2" id="KW-0500">Molybdenum</keyword>
<dbReference type="InterPro" id="IPR000572">
    <property type="entry name" value="OxRdtase_Mopterin-bd_dom"/>
</dbReference>
<feature type="compositionally biased region" description="Pro residues" evidence="5">
    <location>
        <begin position="64"/>
        <end position="74"/>
    </location>
</feature>
<gene>
    <name evidence="9" type="ordered locus">TKWG_02445</name>
</gene>
<dbReference type="EMBL" id="CP003555">
    <property type="protein sequence ID" value="AFK61123.1"/>
    <property type="molecule type" value="Genomic_DNA"/>
</dbReference>
<dbReference type="SUPFAM" id="SSF56524">
    <property type="entry name" value="Oxidoreductase molybdopterin-binding domain"/>
    <property type="match status" value="1"/>
</dbReference>
<dbReference type="Pfam" id="PF03404">
    <property type="entry name" value="Mo-co_dimer"/>
    <property type="match status" value="1"/>
</dbReference>
<evidence type="ECO:0000313" key="10">
    <source>
        <dbReference type="Proteomes" id="UP000005267"/>
    </source>
</evidence>
<keyword evidence="4" id="KW-0560">Oxidoreductase</keyword>
<evidence type="ECO:0000256" key="4">
    <source>
        <dbReference type="ARBA" id="ARBA00023002"/>
    </source>
</evidence>
<dbReference type="SUPFAM" id="SSF81296">
    <property type="entry name" value="E set domains"/>
    <property type="match status" value="1"/>
</dbReference>
<reference evidence="9 10" key="1">
    <citation type="journal article" date="2011" name="J. Bacteriol.">
        <title>Whole-genome shotgun sequencing of the sulfur-oxidizing chemoautotroph Tetrathiobacter kashmirensis.</title>
        <authorList>
            <person name="Ghosh W."/>
            <person name="George A."/>
            <person name="Agarwal A."/>
            <person name="Raj P."/>
            <person name="Alam M."/>
            <person name="Pyne P."/>
            <person name="Das Gupta S.K."/>
        </authorList>
    </citation>
    <scope>NUCLEOTIDE SEQUENCE [LARGE SCALE GENOMIC DNA]</scope>
    <source>
        <strain evidence="9 10">WT001</strain>
    </source>
</reference>
<keyword evidence="3" id="KW-0479">Metal-binding</keyword>
<dbReference type="CDD" id="cd02110">
    <property type="entry name" value="SO_family_Moco_dimer"/>
    <property type="match status" value="1"/>
</dbReference>
<name>I3U7Y5_ADVKW</name>
<dbReference type="PRINTS" id="PR00407">
    <property type="entry name" value="EUMOPTERIN"/>
</dbReference>
<dbReference type="PANTHER" id="PTHR19372">
    <property type="entry name" value="SULFITE REDUCTASE"/>
    <property type="match status" value="1"/>
</dbReference>
<dbReference type="Proteomes" id="UP000005267">
    <property type="component" value="Chromosome"/>
</dbReference>
<dbReference type="PANTHER" id="PTHR19372:SF7">
    <property type="entry name" value="SULFITE OXIDASE, MITOCHONDRIAL"/>
    <property type="match status" value="1"/>
</dbReference>
<evidence type="ECO:0000256" key="2">
    <source>
        <dbReference type="ARBA" id="ARBA00022505"/>
    </source>
</evidence>
<feature type="signal peptide" evidence="6">
    <location>
        <begin position="1"/>
        <end position="32"/>
    </location>
</feature>
<evidence type="ECO:0000256" key="6">
    <source>
        <dbReference type="SAM" id="SignalP"/>
    </source>
</evidence>
<reference evidence="10" key="2">
    <citation type="journal article" date="2013" name="PLoS ONE">
        <title>Genome implosion elicits host-confinement in Alcaligenaceae: evidence from the comparative genomics of Tetrathiobacter kashmirensis, a pathogen in the making.</title>
        <authorList>
            <person name="Ghosh W."/>
            <person name="Alam M."/>
            <person name="Roy C."/>
            <person name="Pyne P."/>
            <person name="George A."/>
            <person name="Chakraborty R."/>
            <person name="Majumder S."/>
            <person name="Agarwal A."/>
            <person name="Chakraborty S."/>
            <person name="Majumdar S."/>
            <person name="Gupta S.K."/>
        </authorList>
    </citation>
    <scope>NUCLEOTIDE SEQUENCE [LARGE SCALE GENOMIC DNA]</scope>
    <source>
        <strain evidence="10">WT001</strain>
    </source>
</reference>
<evidence type="ECO:0008006" key="11">
    <source>
        <dbReference type="Google" id="ProtNLM"/>
    </source>
</evidence>
<organism evidence="9 10">
    <name type="scientific">Advenella kashmirensis (strain DSM 17095 / LMG 22695 / WT001)</name>
    <name type="common">Tetrathiobacter kashmirensis</name>
    <dbReference type="NCBI Taxonomy" id="1036672"/>
    <lineage>
        <taxon>Bacteria</taxon>
        <taxon>Pseudomonadati</taxon>
        <taxon>Pseudomonadota</taxon>
        <taxon>Betaproteobacteria</taxon>
        <taxon>Burkholderiales</taxon>
        <taxon>Alcaligenaceae</taxon>
    </lineage>
</organism>
<dbReference type="InterPro" id="IPR014756">
    <property type="entry name" value="Ig_E-set"/>
</dbReference>
<feature type="domain" description="Moybdenum cofactor oxidoreductase dimerisation" evidence="8">
    <location>
        <begin position="314"/>
        <end position="422"/>
    </location>
</feature>
<dbReference type="Pfam" id="PF00174">
    <property type="entry name" value="Oxidored_molyb"/>
    <property type="match status" value="1"/>
</dbReference>
<dbReference type="PROSITE" id="PS51257">
    <property type="entry name" value="PROKAR_LIPOPROTEIN"/>
    <property type="match status" value="1"/>
</dbReference>
<sequence>MPRHATVNPQRRTRLMQALAFALSAACGKLHAATASARGTSADAAAKPSVDTSPPPAAANTVQPLPPPAEPAPLPASLAWKDADSLLVHNPHAIETRRAVLGRQLITPTQCLFVRNNALPPPARLLAEEGQWPVAFDGVAQPDAYTLAELQAMPTRTVATVLQCAENGRALQSRPAIGTQWQTGGAGCVIWTGVPLTTVIHELGGVVPGSRFLTATGADSLPDGVASDFTRVERSVPLSALEHALLAWTLNGAPIPLAHGGPLRLVLPGYAGVNYIKYVRRIAFTTEESSAHIQTADFRVPLRPGEPRLTIPAWRLPVKSWITAPLESDEPLKAGVVPIRGVAMGGTSAVTRMEVTVDGGTTWHPAQLTGSDLGPFAWRLFEISLTLPPGPVRLACRATNAAGQQQPELTTDNTGYFVNGWREHQISLTIAPAG</sequence>
<dbReference type="GO" id="GO:0043546">
    <property type="term" value="F:molybdopterin cofactor binding"/>
    <property type="evidence" value="ECO:0007669"/>
    <property type="project" value="TreeGrafter"/>
</dbReference>
<evidence type="ECO:0000259" key="7">
    <source>
        <dbReference type="Pfam" id="PF00174"/>
    </source>
</evidence>
<keyword evidence="10" id="KW-1185">Reference proteome</keyword>
<evidence type="ECO:0000313" key="9">
    <source>
        <dbReference type="EMBL" id="AFK61123.1"/>
    </source>
</evidence>
<dbReference type="GO" id="GO:0020037">
    <property type="term" value="F:heme binding"/>
    <property type="evidence" value="ECO:0007669"/>
    <property type="project" value="TreeGrafter"/>
</dbReference>
<dbReference type="InterPro" id="IPR008335">
    <property type="entry name" value="Mopterin_OxRdtase_euk"/>
</dbReference>
<dbReference type="GO" id="GO:0008482">
    <property type="term" value="F:sulfite oxidase activity"/>
    <property type="evidence" value="ECO:0007669"/>
    <property type="project" value="TreeGrafter"/>
</dbReference>
<dbReference type="GO" id="GO:0006790">
    <property type="term" value="P:sulfur compound metabolic process"/>
    <property type="evidence" value="ECO:0007669"/>
    <property type="project" value="TreeGrafter"/>
</dbReference>
<evidence type="ECO:0000256" key="5">
    <source>
        <dbReference type="SAM" id="MobiDB-lite"/>
    </source>
</evidence>
<dbReference type="GO" id="GO:0030151">
    <property type="term" value="F:molybdenum ion binding"/>
    <property type="evidence" value="ECO:0007669"/>
    <property type="project" value="InterPro"/>
</dbReference>
<dbReference type="Gene3D" id="2.60.40.650">
    <property type="match status" value="1"/>
</dbReference>
<proteinExistence type="predicted"/>
<dbReference type="HOGENOM" id="CLU_003827_5_5_4"/>
<feature type="region of interest" description="Disordered" evidence="5">
    <location>
        <begin position="43"/>
        <end position="76"/>
    </location>
</feature>
<feature type="chain" id="PRO_5003680003" description="Sulfite oxidase" evidence="6">
    <location>
        <begin position="33"/>
        <end position="434"/>
    </location>
</feature>